<dbReference type="EMBL" id="GBRH01200276">
    <property type="protein sequence ID" value="JAD97619.1"/>
    <property type="molecule type" value="Transcribed_RNA"/>
</dbReference>
<reference evidence="2" key="1">
    <citation type="submission" date="2014-09" db="EMBL/GenBank/DDBJ databases">
        <authorList>
            <person name="Magalhaes I.L.F."/>
            <person name="Oliveira U."/>
            <person name="Santos F.R."/>
            <person name="Vidigal T.H.D.A."/>
            <person name="Brescovit A.D."/>
            <person name="Santos A.J."/>
        </authorList>
    </citation>
    <scope>NUCLEOTIDE SEQUENCE</scope>
    <source>
        <tissue evidence="2">Shoot tissue taken approximately 20 cm above the soil surface</tissue>
    </source>
</reference>
<name>A0A0A9EA71_ARUDO</name>
<proteinExistence type="predicted"/>
<feature type="chain" id="PRO_5002045299" evidence="1">
    <location>
        <begin position="24"/>
        <end position="56"/>
    </location>
</feature>
<keyword evidence="1" id="KW-0732">Signal</keyword>
<dbReference type="AlphaFoldDB" id="A0A0A9EA71"/>
<feature type="signal peptide" evidence="1">
    <location>
        <begin position="1"/>
        <end position="23"/>
    </location>
</feature>
<evidence type="ECO:0000256" key="1">
    <source>
        <dbReference type="SAM" id="SignalP"/>
    </source>
</evidence>
<reference evidence="2" key="2">
    <citation type="journal article" date="2015" name="Data Brief">
        <title>Shoot transcriptome of the giant reed, Arundo donax.</title>
        <authorList>
            <person name="Barrero R.A."/>
            <person name="Guerrero F.D."/>
            <person name="Moolhuijzen P."/>
            <person name="Goolsby J.A."/>
            <person name="Tidwell J."/>
            <person name="Bellgard S.E."/>
            <person name="Bellgard M.I."/>
        </authorList>
    </citation>
    <scope>NUCLEOTIDE SEQUENCE</scope>
    <source>
        <tissue evidence="2">Shoot tissue taken approximately 20 cm above the soil surface</tissue>
    </source>
</reference>
<evidence type="ECO:0000313" key="2">
    <source>
        <dbReference type="EMBL" id="JAD97619.1"/>
    </source>
</evidence>
<organism evidence="2">
    <name type="scientific">Arundo donax</name>
    <name type="common">Giant reed</name>
    <name type="synonym">Donax arundinaceus</name>
    <dbReference type="NCBI Taxonomy" id="35708"/>
    <lineage>
        <taxon>Eukaryota</taxon>
        <taxon>Viridiplantae</taxon>
        <taxon>Streptophyta</taxon>
        <taxon>Embryophyta</taxon>
        <taxon>Tracheophyta</taxon>
        <taxon>Spermatophyta</taxon>
        <taxon>Magnoliopsida</taxon>
        <taxon>Liliopsida</taxon>
        <taxon>Poales</taxon>
        <taxon>Poaceae</taxon>
        <taxon>PACMAD clade</taxon>
        <taxon>Arundinoideae</taxon>
        <taxon>Arundineae</taxon>
        <taxon>Arundo</taxon>
    </lineage>
</organism>
<sequence>MHSSGGAFLAFGIFTLHSFSGDAQEVERIQKLPKHGTFMQHQSSLAREASSIASLA</sequence>
<accession>A0A0A9EA71</accession>
<protein>
    <submittedName>
        <fullName evidence="2">Uncharacterized protein</fullName>
    </submittedName>
</protein>